<keyword evidence="7" id="KW-0067">ATP-binding</keyword>
<dbReference type="PANTHER" id="PTHR32196:SF72">
    <property type="entry name" value="RIBOSE IMPORT PERMEASE PROTEIN RBSC"/>
    <property type="match status" value="1"/>
</dbReference>
<dbReference type="AlphaFoldDB" id="A0A315ZVD2"/>
<keyword evidence="5 6" id="KW-0472">Membrane</keyword>
<feature type="transmembrane region" description="Helical" evidence="6">
    <location>
        <begin position="266"/>
        <end position="286"/>
    </location>
</feature>
<comment type="subcellular location">
    <subcellularLocation>
        <location evidence="1">Cell membrane</location>
        <topology evidence="1">Multi-pass membrane protein</topology>
    </subcellularLocation>
</comment>
<keyword evidence="2" id="KW-1003">Cell membrane</keyword>
<dbReference type="GO" id="GO:0022857">
    <property type="term" value="F:transmembrane transporter activity"/>
    <property type="evidence" value="ECO:0007669"/>
    <property type="project" value="InterPro"/>
</dbReference>
<dbReference type="RefSeq" id="WP_109712237.1">
    <property type="nucleotide sequence ID" value="NZ_QGDS01000008.1"/>
</dbReference>
<dbReference type="CDD" id="cd06579">
    <property type="entry name" value="TM_PBP1_transp_AraH_like"/>
    <property type="match status" value="1"/>
</dbReference>
<evidence type="ECO:0000313" key="8">
    <source>
        <dbReference type="Proteomes" id="UP000254051"/>
    </source>
</evidence>
<keyword evidence="7" id="KW-0547">Nucleotide-binding</keyword>
<feature type="transmembrane region" description="Helical" evidence="6">
    <location>
        <begin position="212"/>
        <end position="230"/>
    </location>
</feature>
<organism evidence="7 8">
    <name type="scientific">Faecalicatena contorta</name>
    <dbReference type="NCBI Taxonomy" id="39482"/>
    <lineage>
        <taxon>Bacteria</taxon>
        <taxon>Bacillati</taxon>
        <taxon>Bacillota</taxon>
        <taxon>Clostridia</taxon>
        <taxon>Lachnospirales</taxon>
        <taxon>Lachnospiraceae</taxon>
        <taxon>Faecalicatena</taxon>
    </lineage>
</organism>
<gene>
    <name evidence="7" type="ORF">SAMN05216529_108142</name>
</gene>
<dbReference type="GO" id="GO:0005886">
    <property type="term" value="C:plasma membrane"/>
    <property type="evidence" value="ECO:0007669"/>
    <property type="project" value="UniProtKB-SubCell"/>
</dbReference>
<feature type="transmembrane region" description="Helical" evidence="6">
    <location>
        <begin position="160"/>
        <end position="181"/>
    </location>
</feature>
<dbReference type="PANTHER" id="PTHR32196">
    <property type="entry name" value="ABC TRANSPORTER PERMEASE PROTEIN YPHD-RELATED-RELATED"/>
    <property type="match status" value="1"/>
</dbReference>
<feature type="transmembrane region" description="Helical" evidence="6">
    <location>
        <begin position="122"/>
        <end position="140"/>
    </location>
</feature>
<sequence length="330" mass="35119">MNKVKNIYSWFSSKSSIAAFLILFIFSSIVFSNRSFASFDSVANLFRKAASDGGFLALGMTFVILIAQIDLSVGAVLALGGVIMAMYGADNPVLGIILGLLAGIFCGLLNGLMVAKMRISSWVATLATMLGVRGIVLLITNKKPVSVSNDVLIALGNTKVFGINILVYFLIIATLICMHLAHNTKFGMGIYAVGGNEEAAKMMGLKVDKIKILCYVMCGFFAALAGMLLADRLYTAQPTAGDTWETTAIAMCALGGIKLSGGEGKFSGTFFGILVIATINTIFNYAGNLNSWWQNIIMGLLVLISIGVQSEVIKIGKGKKHVHEAEKEAA</sequence>
<evidence type="ECO:0000313" key="7">
    <source>
        <dbReference type="EMBL" id="SUQ14917.1"/>
    </source>
</evidence>
<feature type="transmembrane region" description="Helical" evidence="6">
    <location>
        <begin position="93"/>
        <end position="115"/>
    </location>
</feature>
<protein>
    <submittedName>
        <fullName evidence="7">Ribose transport system permease protein/ribose transport system ATP-binding protein</fullName>
    </submittedName>
</protein>
<feature type="transmembrane region" description="Helical" evidence="6">
    <location>
        <begin position="54"/>
        <end position="87"/>
    </location>
</feature>
<keyword evidence="8" id="KW-1185">Reference proteome</keyword>
<accession>A0A315ZVD2</accession>
<evidence type="ECO:0000256" key="2">
    <source>
        <dbReference type="ARBA" id="ARBA00022475"/>
    </source>
</evidence>
<dbReference type="Proteomes" id="UP000254051">
    <property type="component" value="Unassembled WGS sequence"/>
</dbReference>
<evidence type="ECO:0000256" key="5">
    <source>
        <dbReference type="ARBA" id="ARBA00023136"/>
    </source>
</evidence>
<dbReference type="Pfam" id="PF02653">
    <property type="entry name" value="BPD_transp_2"/>
    <property type="match status" value="1"/>
</dbReference>
<name>A0A315ZVD2_9FIRM</name>
<dbReference type="EMBL" id="UHJJ01000008">
    <property type="protein sequence ID" value="SUQ14917.1"/>
    <property type="molecule type" value="Genomic_DNA"/>
</dbReference>
<dbReference type="OrthoDB" id="9789111at2"/>
<reference evidence="8" key="1">
    <citation type="submission" date="2017-07" db="EMBL/GenBank/DDBJ databases">
        <authorList>
            <person name="Varghese N."/>
            <person name="Submissions S."/>
        </authorList>
    </citation>
    <scope>NUCLEOTIDE SEQUENCE [LARGE SCALE GENOMIC DNA]</scope>
    <source>
        <strain evidence="8">NLAE-zl-C134</strain>
    </source>
</reference>
<evidence type="ECO:0000256" key="1">
    <source>
        <dbReference type="ARBA" id="ARBA00004651"/>
    </source>
</evidence>
<dbReference type="InterPro" id="IPR001851">
    <property type="entry name" value="ABC_transp_permease"/>
</dbReference>
<keyword evidence="4 6" id="KW-1133">Transmembrane helix</keyword>
<evidence type="ECO:0000256" key="4">
    <source>
        <dbReference type="ARBA" id="ARBA00022989"/>
    </source>
</evidence>
<evidence type="ECO:0000256" key="3">
    <source>
        <dbReference type="ARBA" id="ARBA00022692"/>
    </source>
</evidence>
<evidence type="ECO:0000256" key="6">
    <source>
        <dbReference type="SAM" id="Phobius"/>
    </source>
</evidence>
<proteinExistence type="predicted"/>
<keyword evidence="3 6" id="KW-0812">Transmembrane</keyword>
<feature type="transmembrane region" description="Helical" evidence="6">
    <location>
        <begin position="15"/>
        <end position="33"/>
    </location>
</feature>
<dbReference type="GO" id="GO:0005524">
    <property type="term" value="F:ATP binding"/>
    <property type="evidence" value="ECO:0007669"/>
    <property type="project" value="UniProtKB-KW"/>
</dbReference>